<reference evidence="8" key="1">
    <citation type="submission" date="2020-05" db="EMBL/GenBank/DDBJ databases">
        <authorList>
            <person name="Chiriac C."/>
            <person name="Salcher M."/>
            <person name="Ghai R."/>
            <person name="Kavagutti S V."/>
        </authorList>
    </citation>
    <scope>NUCLEOTIDE SEQUENCE</scope>
</reference>
<dbReference type="PRINTS" id="PR01506">
    <property type="entry name" value="TATBPROTEIN"/>
</dbReference>
<evidence type="ECO:0000256" key="4">
    <source>
        <dbReference type="ARBA" id="ARBA00022927"/>
    </source>
</evidence>
<evidence type="ECO:0000256" key="5">
    <source>
        <dbReference type="ARBA" id="ARBA00022989"/>
    </source>
</evidence>
<keyword evidence="3" id="KW-0812">Transmembrane</keyword>
<evidence type="ECO:0000313" key="8">
    <source>
        <dbReference type="EMBL" id="CAB4330488.1"/>
    </source>
</evidence>
<proteinExistence type="predicted"/>
<protein>
    <submittedName>
        <fullName evidence="8">Unannotated protein</fullName>
    </submittedName>
</protein>
<evidence type="ECO:0000256" key="2">
    <source>
        <dbReference type="ARBA" id="ARBA00022448"/>
    </source>
</evidence>
<keyword evidence="4" id="KW-0653">Protein transport</keyword>
<dbReference type="InterPro" id="IPR003369">
    <property type="entry name" value="TatA/B/E"/>
</dbReference>
<organism evidence="8">
    <name type="scientific">freshwater metagenome</name>
    <dbReference type="NCBI Taxonomy" id="449393"/>
    <lineage>
        <taxon>unclassified sequences</taxon>
        <taxon>metagenomes</taxon>
        <taxon>ecological metagenomes</taxon>
    </lineage>
</organism>
<dbReference type="Pfam" id="PF02416">
    <property type="entry name" value="TatA_B_E"/>
    <property type="match status" value="1"/>
</dbReference>
<evidence type="ECO:0000256" key="6">
    <source>
        <dbReference type="ARBA" id="ARBA00023010"/>
    </source>
</evidence>
<keyword evidence="7" id="KW-0472">Membrane</keyword>
<dbReference type="EMBL" id="CAESAB010000002">
    <property type="protein sequence ID" value="CAB4330488.1"/>
    <property type="molecule type" value="Genomic_DNA"/>
</dbReference>
<evidence type="ECO:0000256" key="7">
    <source>
        <dbReference type="ARBA" id="ARBA00023136"/>
    </source>
</evidence>
<keyword evidence="5" id="KW-1133">Transmembrane helix</keyword>
<evidence type="ECO:0000256" key="1">
    <source>
        <dbReference type="ARBA" id="ARBA00004167"/>
    </source>
</evidence>
<dbReference type="Gene3D" id="1.20.5.3310">
    <property type="match status" value="1"/>
</dbReference>
<name>A0A6J5YNM9_9ZZZZ</name>
<sequence length="100" mass="11041">MFFDFGAGEILGLALLAMVLLGPDKLPQFSVDAAKFVKKMRAFATNATNELKDNLGPGFEDLQPSDLRPKTFFKNHISNVLDQEDEESNKAVAKIDPDLL</sequence>
<gene>
    <name evidence="8" type="ORF">UFOPK3820_00126</name>
</gene>
<comment type="subcellular location">
    <subcellularLocation>
        <location evidence="1">Membrane</location>
        <topology evidence="1">Single-pass membrane protein</topology>
    </subcellularLocation>
</comment>
<keyword evidence="6" id="KW-0811">Translocation</keyword>
<dbReference type="AlphaFoldDB" id="A0A6J5YNM9"/>
<evidence type="ECO:0000256" key="3">
    <source>
        <dbReference type="ARBA" id="ARBA00022692"/>
    </source>
</evidence>
<keyword evidence="2" id="KW-0813">Transport</keyword>
<accession>A0A6J5YNM9</accession>